<reference evidence="2" key="1">
    <citation type="submission" date="2015-06" db="UniProtKB">
        <authorList>
            <consortium name="EnsemblPlants"/>
        </authorList>
    </citation>
    <scope>IDENTIFICATION</scope>
</reference>
<feature type="compositionally biased region" description="Acidic residues" evidence="1">
    <location>
        <begin position="85"/>
        <end position="114"/>
    </location>
</feature>
<feature type="region of interest" description="Disordered" evidence="1">
    <location>
        <begin position="73"/>
        <end position="208"/>
    </location>
</feature>
<protein>
    <submittedName>
        <fullName evidence="2">Uncharacterized protein</fullName>
    </submittedName>
</protein>
<dbReference type="AlphaFoldDB" id="R7W045"/>
<accession>R7W045</accession>
<evidence type="ECO:0000256" key="1">
    <source>
        <dbReference type="SAM" id="MobiDB-lite"/>
    </source>
</evidence>
<organism evidence="2">
    <name type="scientific">Aegilops tauschii</name>
    <name type="common">Tausch's goatgrass</name>
    <name type="synonym">Aegilops squarrosa</name>
    <dbReference type="NCBI Taxonomy" id="37682"/>
    <lineage>
        <taxon>Eukaryota</taxon>
        <taxon>Viridiplantae</taxon>
        <taxon>Streptophyta</taxon>
        <taxon>Embryophyta</taxon>
        <taxon>Tracheophyta</taxon>
        <taxon>Spermatophyta</taxon>
        <taxon>Magnoliopsida</taxon>
        <taxon>Liliopsida</taxon>
        <taxon>Poales</taxon>
        <taxon>Poaceae</taxon>
        <taxon>BOP clade</taxon>
        <taxon>Pooideae</taxon>
        <taxon>Triticodae</taxon>
        <taxon>Triticeae</taxon>
        <taxon>Triticinae</taxon>
        <taxon>Aegilops</taxon>
    </lineage>
</organism>
<sequence length="208" mass="22510">MPPAAGDDDVLADLLTVGTGTDTESSIQGMELHGHACGYGVESLKRIIFRNGGIQKIYGLKGIICGMPDFKMGGKRGDESAPTDAGDEDGEDDDGDEDGDFAEGEEEISEGEEYDNPKASDAKKKQIGEGEENGEDDEEEQEEQEGGGGDDDDDDDDDDNEDDDDDDDEVAAEDDEDGVEEEDDDQDNDDDEEDDDEDSLQPPKKRKK</sequence>
<dbReference type="EnsemblPlants" id="EMT02539">
    <property type="protein sequence ID" value="EMT02539"/>
    <property type="gene ID" value="F775_31396"/>
</dbReference>
<feature type="compositionally biased region" description="Acidic residues" evidence="1">
    <location>
        <begin position="129"/>
        <end position="199"/>
    </location>
</feature>
<proteinExistence type="predicted"/>
<name>R7W045_AEGTA</name>
<evidence type="ECO:0000313" key="2">
    <source>
        <dbReference type="EnsemblPlants" id="EMT02539"/>
    </source>
</evidence>
<feature type="compositionally biased region" description="Basic and acidic residues" evidence="1">
    <location>
        <begin position="115"/>
        <end position="128"/>
    </location>
</feature>